<dbReference type="Pfam" id="PF00072">
    <property type="entry name" value="Response_reg"/>
    <property type="match status" value="1"/>
</dbReference>
<dbReference type="EMBL" id="CP051680">
    <property type="protein sequence ID" value="QJD82029.1"/>
    <property type="molecule type" value="Genomic_DNA"/>
</dbReference>
<dbReference type="PROSITE" id="PS01124">
    <property type="entry name" value="HTH_ARAC_FAMILY_2"/>
    <property type="match status" value="1"/>
</dbReference>
<dbReference type="InterPro" id="IPR043128">
    <property type="entry name" value="Rev_trsase/Diguanyl_cyclase"/>
</dbReference>
<dbReference type="Gene3D" id="3.30.70.270">
    <property type="match status" value="1"/>
</dbReference>
<gene>
    <name evidence="8" type="ORF">HH215_01740</name>
</gene>
<evidence type="ECO:0000256" key="4">
    <source>
        <dbReference type="PROSITE-ProRule" id="PRU00169"/>
    </source>
</evidence>
<evidence type="ECO:0000256" key="2">
    <source>
        <dbReference type="ARBA" id="ARBA00023125"/>
    </source>
</evidence>
<sequence length="531" mass="62263">MYSLLIVEDEGWMREVLVKADYWKLCGITRIHEAGNGEDAYDILQSEKVDFLLCDIRMPILDGLQLLARIQTSHPETTKVMLTGFDDFDYVRTAMRLDANDYLLKPVNDDEMLQLFLRLARRKNERQAERHRRVAEESKWNQDRHRLREQFLANWFSGRKADEISVRQQREELGIEWKAERFVVILLEVDRLYALLERYSHRDMELLYYGIRNIVEEYFKESGLQYYLFGVEERVAIWCEAGSDTAEAESLVERIRESVKRFIKVTVSVGVSGKHDSEREVFHAYMEALNSLKMKMYFGNDRATFYERLTLEDNRKLFNRELQQRLFNCVASGNEEETTSLLAGLFEEIGRNKVSAQDLDDIWQDMNKILGETRDQSADSGSDRNPESGLGKVYAFDTLDEIREYVTAEFKDVVSNAALNRTHRKSKLIVDVLRYLEDHFQDEVSLQKLADRFFVNASYLSRLFKEEVGEIFTKYLMQLRVARARHLLQTTHMKVYEVSEAVGYADVKYFNKIFKDLTGITPADHRSLSNT</sequence>
<keyword evidence="1" id="KW-0805">Transcription regulation</keyword>
<feature type="modified residue" description="4-aspartylphosphate" evidence="4">
    <location>
        <position position="55"/>
    </location>
</feature>
<dbReference type="KEGG" id="cheb:HH215_01740"/>
<evidence type="ECO:0000259" key="5">
    <source>
        <dbReference type="PROSITE" id="PS01124"/>
    </source>
</evidence>
<evidence type="ECO:0000259" key="7">
    <source>
        <dbReference type="PROSITE" id="PS50887"/>
    </source>
</evidence>
<dbReference type="RefSeq" id="WP_169278334.1">
    <property type="nucleotide sequence ID" value="NZ_CP051680.1"/>
</dbReference>
<proteinExistence type="predicted"/>
<evidence type="ECO:0000313" key="8">
    <source>
        <dbReference type="EMBL" id="QJD82029.1"/>
    </source>
</evidence>
<dbReference type="CDD" id="cd17536">
    <property type="entry name" value="REC_YesN-like"/>
    <property type="match status" value="1"/>
</dbReference>
<keyword evidence="3" id="KW-0804">Transcription</keyword>
<dbReference type="AlphaFoldDB" id="A0A7Z2VFC3"/>
<dbReference type="InterPro" id="IPR041522">
    <property type="entry name" value="CdaR_GGDEF"/>
</dbReference>
<dbReference type="GO" id="GO:0003700">
    <property type="term" value="F:DNA-binding transcription factor activity"/>
    <property type="evidence" value="ECO:0007669"/>
    <property type="project" value="InterPro"/>
</dbReference>
<dbReference type="SMART" id="SM00448">
    <property type="entry name" value="REC"/>
    <property type="match status" value="1"/>
</dbReference>
<evidence type="ECO:0000256" key="1">
    <source>
        <dbReference type="ARBA" id="ARBA00023015"/>
    </source>
</evidence>
<name>A0A7Z2VFC3_9BACL</name>
<feature type="domain" description="GGDEF" evidence="7">
    <location>
        <begin position="180"/>
        <end position="308"/>
    </location>
</feature>
<keyword evidence="2" id="KW-0238">DNA-binding</keyword>
<dbReference type="InterPro" id="IPR018060">
    <property type="entry name" value="HTH_AraC"/>
</dbReference>
<protein>
    <submittedName>
        <fullName evidence="8">Response regulator</fullName>
    </submittedName>
</protein>
<dbReference type="GO" id="GO:0043565">
    <property type="term" value="F:sequence-specific DNA binding"/>
    <property type="evidence" value="ECO:0007669"/>
    <property type="project" value="InterPro"/>
</dbReference>
<dbReference type="PANTHER" id="PTHR43280:SF28">
    <property type="entry name" value="HTH-TYPE TRANSCRIPTIONAL ACTIVATOR RHAS"/>
    <property type="match status" value="1"/>
</dbReference>
<accession>A0A7Z2VFC3</accession>
<dbReference type="SUPFAM" id="SSF52172">
    <property type="entry name" value="CheY-like"/>
    <property type="match status" value="1"/>
</dbReference>
<dbReference type="InterPro" id="IPR001789">
    <property type="entry name" value="Sig_transdc_resp-reg_receiver"/>
</dbReference>
<dbReference type="PANTHER" id="PTHR43280">
    <property type="entry name" value="ARAC-FAMILY TRANSCRIPTIONAL REGULATOR"/>
    <property type="match status" value="1"/>
</dbReference>
<dbReference type="Pfam" id="PF17853">
    <property type="entry name" value="GGDEF_2"/>
    <property type="match status" value="1"/>
</dbReference>
<dbReference type="Gene3D" id="3.40.50.2300">
    <property type="match status" value="1"/>
</dbReference>
<reference evidence="8 9" key="1">
    <citation type="submission" date="2020-04" db="EMBL/GenBank/DDBJ databases">
        <title>Genome sequencing of novel species.</title>
        <authorList>
            <person name="Heo J."/>
            <person name="Kim S.-J."/>
            <person name="Kim J.-S."/>
            <person name="Hong S.-B."/>
            <person name="Kwon S.-W."/>
        </authorList>
    </citation>
    <scope>NUCLEOTIDE SEQUENCE [LARGE SCALE GENOMIC DNA]</scope>
    <source>
        <strain evidence="8 9">MFER-1</strain>
    </source>
</reference>
<dbReference type="PROSITE" id="PS50887">
    <property type="entry name" value="GGDEF"/>
    <property type="match status" value="1"/>
</dbReference>
<organism evidence="8 9">
    <name type="scientific">Cohnella herbarum</name>
    <dbReference type="NCBI Taxonomy" id="2728023"/>
    <lineage>
        <taxon>Bacteria</taxon>
        <taxon>Bacillati</taxon>
        <taxon>Bacillota</taxon>
        <taxon>Bacilli</taxon>
        <taxon>Bacillales</taxon>
        <taxon>Paenibacillaceae</taxon>
        <taxon>Cohnella</taxon>
    </lineage>
</organism>
<dbReference type="Proteomes" id="UP000502248">
    <property type="component" value="Chromosome"/>
</dbReference>
<dbReference type="Gene3D" id="1.10.10.60">
    <property type="entry name" value="Homeodomain-like"/>
    <property type="match status" value="2"/>
</dbReference>
<dbReference type="SMART" id="SM00342">
    <property type="entry name" value="HTH_ARAC"/>
    <property type="match status" value="1"/>
</dbReference>
<dbReference type="InterPro" id="IPR011006">
    <property type="entry name" value="CheY-like_superfamily"/>
</dbReference>
<evidence type="ECO:0000259" key="6">
    <source>
        <dbReference type="PROSITE" id="PS50110"/>
    </source>
</evidence>
<dbReference type="GO" id="GO:0000160">
    <property type="term" value="P:phosphorelay signal transduction system"/>
    <property type="evidence" value="ECO:0007669"/>
    <property type="project" value="InterPro"/>
</dbReference>
<evidence type="ECO:0000256" key="3">
    <source>
        <dbReference type="ARBA" id="ARBA00023163"/>
    </source>
</evidence>
<dbReference type="Pfam" id="PF12833">
    <property type="entry name" value="HTH_18"/>
    <property type="match status" value="1"/>
</dbReference>
<keyword evidence="9" id="KW-1185">Reference proteome</keyword>
<dbReference type="InterPro" id="IPR018062">
    <property type="entry name" value="HTH_AraC-typ_CS"/>
</dbReference>
<dbReference type="PROSITE" id="PS00041">
    <property type="entry name" value="HTH_ARAC_FAMILY_1"/>
    <property type="match status" value="1"/>
</dbReference>
<feature type="domain" description="HTH araC/xylS-type" evidence="5">
    <location>
        <begin position="430"/>
        <end position="528"/>
    </location>
</feature>
<dbReference type="InterPro" id="IPR000160">
    <property type="entry name" value="GGDEF_dom"/>
</dbReference>
<dbReference type="SUPFAM" id="SSF46689">
    <property type="entry name" value="Homeodomain-like"/>
    <property type="match status" value="2"/>
</dbReference>
<dbReference type="InterPro" id="IPR009057">
    <property type="entry name" value="Homeodomain-like_sf"/>
</dbReference>
<feature type="domain" description="Response regulatory" evidence="6">
    <location>
        <begin position="3"/>
        <end position="120"/>
    </location>
</feature>
<evidence type="ECO:0000313" key="9">
    <source>
        <dbReference type="Proteomes" id="UP000502248"/>
    </source>
</evidence>
<keyword evidence="4" id="KW-0597">Phosphoprotein</keyword>
<dbReference type="PROSITE" id="PS50110">
    <property type="entry name" value="RESPONSE_REGULATORY"/>
    <property type="match status" value="1"/>
</dbReference>